<accession>A0ABT7LNW6</accession>
<dbReference type="EMBL" id="JASVDS010000010">
    <property type="protein sequence ID" value="MDL5034573.1"/>
    <property type="molecule type" value="Genomic_DNA"/>
</dbReference>
<evidence type="ECO:0000313" key="1">
    <source>
        <dbReference type="EMBL" id="MDL5034573.1"/>
    </source>
</evidence>
<name>A0ABT7LNW6_9BURK</name>
<evidence type="ECO:0000313" key="2">
    <source>
        <dbReference type="EMBL" id="MDL5034575.1"/>
    </source>
</evidence>
<reference evidence="1 3" key="1">
    <citation type="submission" date="2023-06" db="EMBL/GenBank/DDBJ databases">
        <title>Pelomonas sp. APW6 16S ribosomal RNA gene genome sequencing and assembly.</title>
        <authorList>
            <person name="Woo H."/>
        </authorList>
    </citation>
    <scope>NUCLEOTIDE SEQUENCE [LARGE SCALE GENOMIC DNA]</scope>
    <source>
        <strain evidence="1 3">APW6</strain>
    </source>
</reference>
<dbReference type="EMBL" id="JASVDS010000010">
    <property type="protein sequence ID" value="MDL5034575.1"/>
    <property type="molecule type" value="Genomic_DNA"/>
</dbReference>
<protein>
    <submittedName>
        <fullName evidence="1">Uncharacterized protein</fullName>
    </submittedName>
</protein>
<comment type="caution">
    <text evidence="1">The sequence shown here is derived from an EMBL/GenBank/DDBJ whole genome shotgun (WGS) entry which is preliminary data.</text>
</comment>
<proteinExistence type="predicted"/>
<dbReference type="Proteomes" id="UP001238603">
    <property type="component" value="Unassembled WGS sequence"/>
</dbReference>
<gene>
    <name evidence="1" type="ORF">QRD43_21895</name>
    <name evidence="2" type="ORF">QRD43_21905</name>
</gene>
<dbReference type="RefSeq" id="WP_285984647.1">
    <property type="nucleotide sequence ID" value="NZ_JASVDS010000010.1"/>
</dbReference>
<evidence type="ECO:0000313" key="3">
    <source>
        <dbReference type="Proteomes" id="UP001238603"/>
    </source>
</evidence>
<sequence length="60" mass="6912">MDIDPLTVELRRFILTYAEHDPDCPGIDANAWEEQRRVCICGLAQRLDELLGKVDERLAQ</sequence>
<keyword evidence="3" id="KW-1185">Reference proteome</keyword>
<organism evidence="1 3">
    <name type="scientific">Roseateles subflavus</name>
    <dbReference type="NCBI Taxonomy" id="3053353"/>
    <lineage>
        <taxon>Bacteria</taxon>
        <taxon>Pseudomonadati</taxon>
        <taxon>Pseudomonadota</taxon>
        <taxon>Betaproteobacteria</taxon>
        <taxon>Burkholderiales</taxon>
        <taxon>Sphaerotilaceae</taxon>
        <taxon>Roseateles</taxon>
    </lineage>
</organism>